<dbReference type="AlphaFoldDB" id="A0AAV0GKD2"/>
<feature type="compositionally biased region" description="Polar residues" evidence="1">
    <location>
        <begin position="68"/>
        <end position="124"/>
    </location>
</feature>
<dbReference type="Proteomes" id="UP001152523">
    <property type="component" value="Unassembled WGS sequence"/>
</dbReference>
<sequence>MQAIAGDLALAKSPVSDTDLQLYILNHLGEDYRSIISALRVRNSATTMLEFSQILTDHERSLKDSDDGTSTLIPTAHVTQRRSPSSGDTTRRNSPSLLAQRTTSQNGFCGSTGSTSRTPHTGGQGRSSIICNFCNFAGHIFRDCRKLARFLR</sequence>
<dbReference type="InterPro" id="IPR036875">
    <property type="entry name" value="Znf_CCHC_sf"/>
</dbReference>
<comment type="caution">
    <text evidence="2">The sequence shown here is derived from an EMBL/GenBank/DDBJ whole genome shotgun (WGS) entry which is preliminary data.</text>
</comment>
<dbReference type="PANTHER" id="PTHR47481">
    <property type="match status" value="1"/>
</dbReference>
<evidence type="ECO:0000256" key="1">
    <source>
        <dbReference type="SAM" id="MobiDB-lite"/>
    </source>
</evidence>
<protein>
    <recommendedName>
        <fullName evidence="4">CCHC-type domain-containing protein</fullName>
    </recommendedName>
</protein>
<proteinExistence type="predicted"/>
<gene>
    <name evidence="2" type="ORF">CEPIT_LOCUS44468</name>
</gene>
<dbReference type="PANTHER" id="PTHR47481:SF43">
    <property type="entry name" value="RETROTRANSPOSON COPIA-LIKE N-TERMINAL DOMAIN-CONTAINING PROTEIN"/>
    <property type="match status" value="1"/>
</dbReference>
<reference evidence="2" key="1">
    <citation type="submission" date="2022-07" db="EMBL/GenBank/DDBJ databases">
        <authorList>
            <person name="Macas J."/>
            <person name="Novak P."/>
            <person name="Neumann P."/>
        </authorList>
    </citation>
    <scope>NUCLEOTIDE SEQUENCE</scope>
</reference>
<evidence type="ECO:0008006" key="4">
    <source>
        <dbReference type="Google" id="ProtNLM"/>
    </source>
</evidence>
<accession>A0AAV0GKD2</accession>
<dbReference type="GO" id="GO:0008270">
    <property type="term" value="F:zinc ion binding"/>
    <property type="evidence" value="ECO:0007669"/>
    <property type="project" value="InterPro"/>
</dbReference>
<keyword evidence="3" id="KW-1185">Reference proteome</keyword>
<dbReference type="GO" id="GO:0003676">
    <property type="term" value="F:nucleic acid binding"/>
    <property type="evidence" value="ECO:0007669"/>
    <property type="project" value="InterPro"/>
</dbReference>
<evidence type="ECO:0000313" key="3">
    <source>
        <dbReference type="Proteomes" id="UP001152523"/>
    </source>
</evidence>
<dbReference type="EMBL" id="CAMAPF010001168">
    <property type="protein sequence ID" value="CAH9148377.1"/>
    <property type="molecule type" value="Genomic_DNA"/>
</dbReference>
<evidence type="ECO:0000313" key="2">
    <source>
        <dbReference type="EMBL" id="CAH9148377.1"/>
    </source>
</evidence>
<name>A0AAV0GKD2_9ASTE</name>
<feature type="region of interest" description="Disordered" evidence="1">
    <location>
        <begin position="61"/>
        <end position="124"/>
    </location>
</feature>
<dbReference type="SUPFAM" id="SSF57756">
    <property type="entry name" value="Retrovirus zinc finger-like domains"/>
    <property type="match status" value="1"/>
</dbReference>
<organism evidence="2 3">
    <name type="scientific">Cuscuta epithymum</name>
    <dbReference type="NCBI Taxonomy" id="186058"/>
    <lineage>
        <taxon>Eukaryota</taxon>
        <taxon>Viridiplantae</taxon>
        <taxon>Streptophyta</taxon>
        <taxon>Embryophyta</taxon>
        <taxon>Tracheophyta</taxon>
        <taxon>Spermatophyta</taxon>
        <taxon>Magnoliopsida</taxon>
        <taxon>eudicotyledons</taxon>
        <taxon>Gunneridae</taxon>
        <taxon>Pentapetalae</taxon>
        <taxon>asterids</taxon>
        <taxon>lamiids</taxon>
        <taxon>Solanales</taxon>
        <taxon>Convolvulaceae</taxon>
        <taxon>Cuscuteae</taxon>
        <taxon>Cuscuta</taxon>
        <taxon>Cuscuta subgen. Cuscuta</taxon>
    </lineage>
</organism>